<dbReference type="RefSeq" id="WP_163146685.1">
    <property type="nucleotide sequence ID" value="NZ_CP044458.1"/>
</dbReference>
<evidence type="ECO:0000313" key="2">
    <source>
        <dbReference type="Proteomes" id="UP000503440"/>
    </source>
</evidence>
<reference evidence="1 2" key="1">
    <citation type="submission" date="2019-09" db="EMBL/GenBank/DDBJ databases">
        <title>Non-baumannii Acinetobacter spp. carrying blaNDM-1 isolated in China.</title>
        <authorList>
            <person name="Cui C."/>
            <person name="Chen C."/>
            <person name="Sun J."/>
            <person name="Liu Y."/>
        </authorList>
    </citation>
    <scope>NUCLEOTIDE SEQUENCE [LARGE SCALE GENOMIC DNA]</scope>
    <source>
        <strain evidence="1 2">B18</strain>
        <plasmid evidence="2">pb18-3</plasmid>
    </source>
</reference>
<keyword evidence="1" id="KW-0614">Plasmid</keyword>
<sequence>MTFNRDQLQMIFDLQDGQSVVLNQKHSEALLVKLANNGFDHTFLLVDNYVMGETQINFDELSMEGFNNGDFVMAVVNDTVLTDLAKLLFHYCTGTEIHILKNLNNPNPVVLTDQQRRSLVERFAPVAIYANEIQKRV</sequence>
<dbReference type="AlphaFoldDB" id="A0A6C0Y7L6"/>
<name>A0A6C0Y7L6_9GAMM</name>
<proteinExistence type="predicted"/>
<organism evidence="1 2">
    <name type="scientific">Acinetobacter indicus</name>
    <dbReference type="NCBI Taxonomy" id="756892"/>
    <lineage>
        <taxon>Bacteria</taxon>
        <taxon>Pseudomonadati</taxon>
        <taxon>Pseudomonadota</taxon>
        <taxon>Gammaproteobacteria</taxon>
        <taxon>Moraxellales</taxon>
        <taxon>Moraxellaceae</taxon>
        <taxon>Acinetobacter</taxon>
    </lineage>
</organism>
<gene>
    <name evidence="1" type="ORF">FSC09_17355</name>
</gene>
<protein>
    <submittedName>
        <fullName evidence="1">Uncharacterized protein</fullName>
    </submittedName>
</protein>
<dbReference type="Proteomes" id="UP000503440">
    <property type="component" value="Plasmid pB18-3"/>
</dbReference>
<geneLocation type="plasmid" evidence="2">
    <name>pb18-3</name>
</geneLocation>
<evidence type="ECO:0000313" key="1">
    <source>
        <dbReference type="EMBL" id="QIC72126.1"/>
    </source>
</evidence>
<dbReference type="EMBL" id="CP044458">
    <property type="protein sequence ID" value="QIC72126.1"/>
    <property type="molecule type" value="Genomic_DNA"/>
</dbReference>
<accession>A0A6C0Y7L6</accession>